<feature type="region of interest" description="Disordered" evidence="1">
    <location>
        <begin position="53"/>
        <end position="80"/>
    </location>
</feature>
<gene>
    <name evidence="2" type="ORF">PUN28_000951</name>
</gene>
<reference evidence="2 3" key="1">
    <citation type="submission" date="2023-03" db="EMBL/GenBank/DDBJ databases">
        <title>High recombination rates correlate with genetic variation in Cardiocondyla obscurior ants.</title>
        <authorList>
            <person name="Errbii M."/>
        </authorList>
    </citation>
    <scope>NUCLEOTIDE SEQUENCE [LARGE SCALE GENOMIC DNA]</scope>
    <source>
        <strain evidence="2">Alpha-2009</strain>
        <tissue evidence="2">Whole body</tissue>
    </source>
</reference>
<dbReference type="AlphaFoldDB" id="A0AAW2H1X1"/>
<organism evidence="2 3">
    <name type="scientific">Cardiocondyla obscurior</name>
    <dbReference type="NCBI Taxonomy" id="286306"/>
    <lineage>
        <taxon>Eukaryota</taxon>
        <taxon>Metazoa</taxon>
        <taxon>Ecdysozoa</taxon>
        <taxon>Arthropoda</taxon>
        <taxon>Hexapoda</taxon>
        <taxon>Insecta</taxon>
        <taxon>Pterygota</taxon>
        <taxon>Neoptera</taxon>
        <taxon>Endopterygota</taxon>
        <taxon>Hymenoptera</taxon>
        <taxon>Apocrita</taxon>
        <taxon>Aculeata</taxon>
        <taxon>Formicoidea</taxon>
        <taxon>Formicidae</taxon>
        <taxon>Myrmicinae</taxon>
        <taxon>Cardiocondyla</taxon>
    </lineage>
</organism>
<accession>A0AAW2H1X1</accession>
<proteinExistence type="predicted"/>
<dbReference type="EMBL" id="JADYXP020000001">
    <property type="protein sequence ID" value="KAL0133567.1"/>
    <property type="molecule type" value="Genomic_DNA"/>
</dbReference>
<name>A0AAW2H1X1_9HYME</name>
<sequence length="80" mass="8383">MLLVISRPIREFGNARIKPAILRDQCEDGVETACEEVGHSDGRSGILRGGGGLGKASCSTGATPESPAEIYNSAETHADR</sequence>
<evidence type="ECO:0000256" key="1">
    <source>
        <dbReference type="SAM" id="MobiDB-lite"/>
    </source>
</evidence>
<comment type="caution">
    <text evidence="2">The sequence shown here is derived from an EMBL/GenBank/DDBJ whole genome shotgun (WGS) entry which is preliminary data.</text>
</comment>
<evidence type="ECO:0000313" key="2">
    <source>
        <dbReference type="EMBL" id="KAL0133567.1"/>
    </source>
</evidence>
<evidence type="ECO:0000313" key="3">
    <source>
        <dbReference type="Proteomes" id="UP001430953"/>
    </source>
</evidence>
<protein>
    <submittedName>
        <fullName evidence="2">Uncharacterized protein</fullName>
    </submittedName>
</protein>
<keyword evidence="3" id="KW-1185">Reference proteome</keyword>
<dbReference type="Proteomes" id="UP001430953">
    <property type="component" value="Unassembled WGS sequence"/>
</dbReference>